<dbReference type="GO" id="GO:0006646">
    <property type="term" value="P:phosphatidylethanolamine biosynthetic process"/>
    <property type="evidence" value="ECO:0007669"/>
    <property type="project" value="TreeGrafter"/>
</dbReference>
<comment type="similarity">
    <text evidence="2">Belongs to the choline/ethanolamine kinase family.</text>
</comment>
<gene>
    <name evidence="4" type="ORF">LPJ61_002615</name>
</gene>
<dbReference type="PANTHER" id="PTHR22603">
    <property type="entry name" value="CHOLINE/ETHANOALAMINE KINASE"/>
    <property type="match status" value="1"/>
</dbReference>
<dbReference type="CDD" id="cd05157">
    <property type="entry name" value="ETNK_euk"/>
    <property type="match status" value="1"/>
</dbReference>
<sequence length="350" mass="39652">MPHSPLTAGAPEAPAPAHDIPFVEFEVRSDCLLDDARELLGRVFPGWAAADLDLEQNTDGITNKLVRCTNRRAGLTVLIRAYGKNTEIIIDRSQELMNMASLAHRGVCPPLYARFSNGLVYGYIPGTVPSPEEMGSDLLAPLIARQLAEWGQISLPGDRSPRLLPTLRRWLGDIPKCYGDERKDALFRKHFSLDMLRSELAELERLAAAADSPVVFAHNDLLSGNIVLAASKDKVSFIDYEYATYNYRGFDVANHFNEYAGFECDYSRYPTKAAQLRWFKVYLDHINLDSSPAALERMYREVCYLRPASHYYWGVWALVQAAISDIDFDYLDYACQRFDKYFDDKAQLPE</sequence>
<dbReference type="GO" id="GO:0005737">
    <property type="term" value="C:cytoplasm"/>
    <property type="evidence" value="ECO:0007669"/>
    <property type="project" value="TreeGrafter"/>
</dbReference>
<comment type="pathway">
    <text evidence="1">Phospholipid metabolism; phosphatidylethanolamine biosynthesis; phosphatidylethanolamine from ethanolamine: step 1/3.</text>
</comment>
<dbReference type="InterPro" id="IPR011009">
    <property type="entry name" value="Kinase-like_dom_sf"/>
</dbReference>
<dbReference type="AlphaFoldDB" id="A0A9W7YEF8"/>
<proteinExistence type="inferred from homology"/>
<name>A0A9W7YEF8_9FUNG</name>
<reference evidence="4" key="1">
    <citation type="submission" date="2022-07" db="EMBL/GenBank/DDBJ databases">
        <title>Phylogenomic reconstructions and comparative analyses of Kickxellomycotina fungi.</title>
        <authorList>
            <person name="Reynolds N.K."/>
            <person name="Stajich J.E."/>
            <person name="Barry K."/>
            <person name="Grigoriev I.V."/>
            <person name="Crous P."/>
            <person name="Smith M.E."/>
        </authorList>
    </citation>
    <scope>NUCLEOTIDE SEQUENCE</scope>
    <source>
        <strain evidence="4">BCRC 34381</strain>
    </source>
</reference>
<dbReference type="Proteomes" id="UP001143981">
    <property type="component" value="Unassembled WGS sequence"/>
</dbReference>
<dbReference type="EMBL" id="JANBOI010000347">
    <property type="protein sequence ID" value="KAJ1731275.1"/>
    <property type="molecule type" value="Genomic_DNA"/>
</dbReference>
<evidence type="ECO:0000313" key="5">
    <source>
        <dbReference type="Proteomes" id="UP001143981"/>
    </source>
</evidence>
<comment type="caution">
    <text evidence="4">The sequence shown here is derived from an EMBL/GenBank/DDBJ whole genome shotgun (WGS) entry which is preliminary data.</text>
</comment>
<dbReference type="GO" id="GO:0004305">
    <property type="term" value="F:ethanolamine kinase activity"/>
    <property type="evidence" value="ECO:0007669"/>
    <property type="project" value="UniProtKB-EC"/>
</dbReference>
<evidence type="ECO:0000313" key="4">
    <source>
        <dbReference type="EMBL" id="KAJ1731275.1"/>
    </source>
</evidence>
<accession>A0A9W7YEF8</accession>
<evidence type="ECO:0000256" key="2">
    <source>
        <dbReference type="ARBA" id="ARBA00038211"/>
    </source>
</evidence>
<dbReference type="PANTHER" id="PTHR22603:SF66">
    <property type="entry name" value="ETHANOLAMINE KINASE"/>
    <property type="match status" value="1"/>
</dbReference>
<dbReference type="OrthoDB" id="10267235at2759"/>
<dbReference type="SUPFAM" id="SSF56112">
    <property type="entry name" value="Protein kinase-like (PK-like)"/>
    <property type="match status" value="1"/>
</dbReference>
<evidence type="ECO:0000256" key="3">
    <source>
        <dbReference type="ARBA" id="ARBA00038874"/>
    </source>
</evidence>
<evidence type="ECO:0000256" key="1">
    <source>
        <dbReference type="ARBA" id="ARBA00037883"/>
    </source>
</evidence>
<dbReference type="Gene3D" id="3.30.200.20">
    <property type="entry name" value="Phosphorylase Kinase, domain 1"/>
    <property type="match status" value="1"/>
</dbReference>
<organism evidence="4 5">
    <name type="scientific">Coemansia biformis</name>
    <dbReference type="NCBI Taxonomy" id="1286918"/>
    <lineage>
        <taxon>Eukaryota</taxon>
        <taxon>Fungi</taxon>
        <taxon>Fungi incertae sedis</taxon>
        <taxon>Zoopagomycota</taxon>
        <taxon>Kickxellomycotina</taxon>
        <taxon>Kickxellomycetes</taxon>
        <taxon>Kickxellales</taxon>
        <taxon>Kickxellaceae</taxon>
        <taxon>Coemansia</taxon>
    </lineage>
</organism>
<keyword evidence="5" id="KW-1185">Reference proteome</keyword>
<protein>
    <recommendedName>
        <fullName evidence="3">ethanolamine kinase</fullName>
        <ecNumber evidence="3">2.7.1.82</ecNumber>
    </recommendedName>
</protein>
<dbReference type="EC" id="2.7.1.82" evidence="3"/>
<dbReference type="Gene3D" id="3.90.1200.10">
    <property type="match status" value="1"/>
</dbReference>
<dbReference type="Pfam" id="PF01633">
    <property type="entry name" value="Choline_kinase"/>
    <property type="match status" value="1"/>
</dbReference>